<dbReference type="EMBL" id="JADWDJ010000023">
    <property type="protein sequence ID" value="KAG5261509.1"/>
    <property type="molecule type" value="Genomic_DNA"/>
</dbReference>
<feature type="region of interest" description="Disordered" evidence="6">
    <location>
        <begin position="253"/>
        <end position="334"/>
    </location>
</feature>
<dbReference type="PROSITE" id="PS50106">
    <property type="entry name" value="PDZ"/>
    <property type="match status" value="1"/>
</dbReference>
<dbReference type="SMART" id="SM00228">
    <property type="entry name" value="PDZ"/>
    <property type="match status" value="1"/>
</dbReference>
<dbReference type="PROSITE" id="PS00478">
    <property type="entry name" value="LIM_DOMAIN_1"/>
    <property type="match status" value="1"/>
</dbReference>
<dbReference type="PANTHER" id="PTHR46767:SF2">
    <property type="entry name" value="LIM DOMAIN 7B"/>
    <property type="match status" value="1"/>
</dbReference>
<accession>A0AAV6FFE3</accession>
<evidence type="ECO:0000313" key="9">
    <source>
        <dbReference type="EMBL" id="KAG5261509.1"/>
    </source>
</evidence>
<dbReference type="SMART" id="SM00132">
    <property type="entry name" value="LIM"/>
    <property type="match status" value="1"/>
</dbReference>
<dbReference type="SUPFAM" id="SSF50156">
    <property type="entry name" value="PDZ domain-like"/>
    <property type="match status" value="1"/>
</dbReference>
<dbReference type="InterPro" id="IPR029978">
    <property type="entry name" value="LMO-7"/>
</dbReference>
<proteinExistence type="predicted"/>
<evidence type="ECO:0000259" key="8">
    <source>
        <dbReference type="PROSITE" id="PS50106"/>
    </source>
</evidence>
<dbReference type="GO" id="GO:0030155">
    <property type="term" value="P:regulation of cell adhesion"/>
    <property type="evidence" value="ECO:0007669"/>
    <property type="project" value="InterPro"/>
</dbReference>
<dbReference type="Gene3D" id="2.10.110.10">
    <property type="entry name" value="Cysteine Rich Protein"/>
    <property type="match status" value="1"/>
</dbReference>
<evidence type="ECO:0000259" key="7">
    <source>
        <dbReference type="PROSITE" id="PS50023"/>
    </source>
</evidence>
<evidence type="ECO:0000256" key="6">
    <source>
        <dbReference type="SAM" id="MobiDB-lite"/>
    </source>
</evidence>
<dbReference type="Proteomes" id="UP000823561">
    <property type="component" value="Chromosome 23"/>
</dbReference>
<dbReference type="InterPro" id="IPR001781">
    <property type="entry name" value="Znf_LIM"/>
</dbReference>
<organism evidence="9 10">
    <name type="scientific">Alosa alosa</name>
    <name type="common">allis shad</name>
    <dbReference type="NCBI Taxonomy" id="278164"/>
    <lineage>
        <taxon>Eukaryota</taxon>
        <taxon>Metazoa</taxon>
        <taxon>Chordata</taxon>
        <taxon>Craniata</taxon>
        <taxon>Vertebrata</taxon>
        <taxon>Euteleostomi</taxon>
        <taxon>Actinopterygii</taxon>
        <taxon>Neopterygii</taxon>
        <taxon>Teleostei</taxon>
        <taxon>Clupei</taxon>
        <taxon>Clupeiformes</taxon>
        <taxon>Clupeoidei</taxon>
        <taxon>Clupeidae</taxon>
        <taxon>Alosa</taxon>
    </lineage>
</organism>
<dbReference type="InterPro" id="IPR036034">
    <property type="entry name" value="PDZ_sf"/>
</dbReference>
<feature type="domain" description="PDZ" evidence="8">
    <location>
        <begin position="453"/>
        <end position="514"/>
    </location>
</feature>
<keyword evidence="5" id="KW-0175">Coiled coil</keyword>
<dbReference type="AlphaFoldDB" id="A0AAV6FFE3"/>
<dbReference type="Pfam" id="PF15949">
    <property type="entry name" value="DUF4757"/>
    <property type="match status" value="1"/>
</dbReference>
<dbReference type="PROSITE" id="PS50023">
    <property type="entry name" value="LIM_DOMAIN_2"/>
    <property type="match status" value="1"/>
</dbReference>
<dbReference type="PANTHER" id="PTHR46767">
    <property type="entry name" value="LIM DOMAIN ONLY PROTEIN 7"/>
    <property type="match status" value="1"/>
</dbReference>
<dbReference type="Gene3D" id="2.30.42.10">
    <property type="match status" value="1"/>
</dbReference>
<dbReference type="Pfam" id="PF17820">
    <property type="entry name" value="PDZ_6"/>
    <property type="match status" value="1"/>
</dbReference>
<feature type="region of interest" description="Disordered" evidence="6">
    <location>
        <begin position="635"/>
        <end position="656"/>
    </location>
</feature>
<feature type="coiled-coil region" evidence="5">
    <location>
        <begin position="656"/>
        <end position="683"/>
    </location>
</feature>
<feature type="domain" description="LIM zinc-binding" evidence="7">
    <location>
        <begin position="962"/>
        <end position="1028"/>
    </location>
</feature>
<dbReference type="GO" id="GO:0046872">
    <property type="term" value="F:metal ion binding"/>
    <property type="evidence" value="ECO:0007669"/>
    <property type="project" value="UniProtKB-KW"/>
</dbReference>
<feature type="compositionally biased region" description="Polar residues" evidence="6">
    <location>
        <begin position="938"/>
        <end position="953"/>
    </location>
</feature>
<dbReference type="InterPro" id="IPR001478">
    <property type="entry name" value="PDZ"/>
</dbReference>
<keyword evidence="10" id="KW-1185">Reference proteome</keyword>
<dbReference type="InterPro" id="IPR041489">
    <property type="entry name" value="PDZ_6"/>
</dbReference>
<feature type="compositionally biased region" description="Polar residues" evidence="6">
    <location>
        <begin position="866"/>
        <end position="880"/>
    </location>
</feature>
<feature type="region of interest" description="Disordered" evidence="6">
    <location>
        <begin position="126"/>
        <end position="224"/>
    </location>
</feature>
<evidence type="ECO:0000256" key="5">
    <source>
        <dbReference type="SAM" id="Coils"/>
    </source>
</evidence>
<feature type="region of interest" description="Disordered" evidence="6">
    <location>
        <begin position="381"/>
        <end position="440"/>
    </location>
</feature>
<protein>
    <recommendedName>
        <fullName evidence="11">LIM domain only protein 7</fullName>
    </recommendedName>
</protein>
<feature type="region of interest" description="Disordered" evidence="6">
    <location>
        <begin position="933"/>
        <end position="955"/>
    </location>
</feature>
<feature type="compositionally biased region" description="Basic and acidic residues" evidence="6">
    <location>
        <begin position="732"/>
        <end position="742"/>
    </location>
</feature>
<evidence type="ECO:0008006" key="11">
    <source>
        <dbReference type="Google" id="ProtNLM"/>
    </source>
</evidence>
<dbReference type="InterPro" id="IPR031865">
    <property type="entry name" value="DUF4757"/>
</dbReference>
<gene>
    <name evidence="9" type="ORF">AALO_G00285060</name>
</gene>
<evidence type="ECO:0000256" key="1">
    <source>
        <dbReference type="ARBA" id="ARBA00022723"/>
    </source>
</evidence>
<keyword evidence="2 4" id="KW-0862">Zinc</keyword>
<dbReference type="CDD" id="cd08368">
    <property type="entry name" value="LIM"/>
    <property type="match status" value="1"/>
</dbReference>
<evidence type="ECO:0000313" key="10">
    <source>
        <dbReference type="Proteomes" id="UP000823561"/>
    </source>
</evidence>
<reference evidence="9" key="1">
    <citation type="submission" date="2020-10" db="EMBL/GenBank/DDBJ databases">
        <title>Chromosome-scale genome assembly of the Allis shad, Alosa alosa.</title>
        <authorList>
            <person name="Margot Z."/>
            <person name="Christophe K."/>
            <person name="Cabau C."/>
            <person name="Louis A."/>
            <person name="Berthelot C."/>
            <person name="Parey E."/>
            <person name="Roest Crollius H."/>
            <person name="Montfort J."/>
            <person name="Robinson-Rechavi M."/>
            <person name="Bucao C."/>
            <person name="Bouchez O."/>
            <person name="Gislard M."/>
            <person name="Lluch J."/>
            <person name="Milhes M."/>
            <person name="Lampietro C."/>
            <person name="Lopez Roques C."/>
            <person name="Donnadieu C."/>
            <person name="Braasch I."/>
            <person name="Desvignes T."/>
            <person name="Postlethwait J."/>
            <person name="Bobe J."/>
            <person name="Guiguen Y."/>
        </authorList>
    </citation>
    <scope>NUCLEOTIDE SEQUENCE</scope>
    <source>
        <strain evidence="9">M-15738</strain>
        <tissue evidence="9">Blood</tissue>
    </source>
</reference>
<dbReference type="Pfam" id="PF00412">
    <property type="entry name" value="LIM"/>
    <property type="match status" value="1"/>
</dbReference>
<feature type="compositionally biased region" description="Polar residues" evidence="6">
    <location>
        <begin position="713"/>
        <end position="727"/>
    </location>
</feature>
<name>A0AAV6FFE3_9TELE</name>
<evidence type="ECO:0000256" key="4">
    <source>
        <dbReference type="PROSITE-ProRule" id="PRU00125"/>
    </source>
</evidence>
<evidence type="ECO:0000256" key="2">
    <source>
        <dbReference type="ARBA" id="ARBA00022833"/>
    </source>
</evidence>
<evidence type="ECO:0000256" key="3">
    <source>
        <dbReference type="ARBA" id="ARBA00023038"/>
    </source>
</evidence>
<feature type="compositionally biased region" description="Low complexity" evidence="6">
    <location>
        <begin position="408"/>
        <end position="428"/>
    </location>
</feature>
<feature type="compositionally biased region" description="Basic and acidic residues" evidence="6">
    <location>
        <begin position="645"/>
        <end position="656"/>
    </location>
</feature>
<sequence>MEVLRSFSGPIIMSKSLSDIPLGSSASLTPHVFRSSLTFDISVEAAAAGQLRQEHLRRIQGRIKETEAKWQEDLTRWKDRRRSANSDLHRKREERGLDAREELLERSDQEAFCSSVYTPICYSSHTHTHPHTHHLQQQQHLQQHEADHTHRSRAPLSRGLAVEGPVAGATATSRGPLPPSDPAAQGESLPLGSLPTDLASAPSSSSMPGLSPESPARMPSGGAPPYMTAGTPHFSNGAQSTAPGALKVHWNSPVSSSLTGSPMARPSGPQNPYGAGLDLTEDLQGGGQLYRPGTPAVRPLDGGSRMSSTLPRGFRRSEGSSCLSAGVTPRPFGAKTSRVSMSKLYAKDDSHKSLMSNAKGHALFTSTPAPYGKVATFADFERPSAPPMQSSPRQERRAEGGRTSAGINQSSAPNNQSSAPNNQSSAPNFTASLPDYTSGAQSVEREVLHSDMRVSLNQRPNTGTDFGFQTHWDSTGARITAIQPGSPAELCQLCVGDEIRSVGGHSVGHMSYTQWKDSMAQALAKGNLLMDVRRHGHADWGWSGHPSLPFKSHKTLNLTSADSTLVGRPEHYVDIRQDPDITAAPAAEPLTNGLTYNGVGPLEMNGGFHKEAVTLRNKGGSESAISDLQVPSISAPAGRWSWNPEEDRKKHESWQREQERLLQEKYQRDQQRLEDEWRRAQQEVGGNHGDGLRGPEELRVFEVANAGTPRPFSRQSASSPFVTSNQSPEEEGPVKMREEPIHSADSSPSKEAGLDECDGTTANQWPDDSYSFATLAAADRTKSKSTPTLDSFHQHEDRGAVRVEKKLGQQMSQVEFERQQILAEMRKRTPLNRDSSWIRQRSSSSSLYKEPINPVRRFESLDDLHSGSSWTRPSSATSNPMRPHSAMGSVGGLRGPGRYSMGAMWGAGAAGGGGGGSSTLPAGLSASCLRQGPWARPASTSPTPLQEETSPQRISKPLSGRRVCTRCERPLARGAAMVIESLGLCFHLTCFKCVSCRSELRRPGPGSQVRVRNRQLFCDGCYGRIRGRPIPK</sequence>
<feature type="region of interest" description="Disordered" evidence="6">
    <location>
        <begin position="708"/>
        <end position="767"/>
    </location>
</feature>
<feature type="region of interest" description="Disordered" evidence="6">
    <location>
        <begin position="864"/>
        <end position="893"/>
    </location>
</feature>
<dbReference type="GO" id="GO:0023051">
    <property type="term" value="P:regulation of signaling"/>
    <property type="evidence" value="ECO:0007669"/>
    <property type="project" value="InterPro"/>
</dbReference>
<keyword evidence="3 4" id="KW-0440">LIM domain</keyword>
<keyword evidence="1 4" id="KW-0479">Metal-binding</keyword>
<comment type="caution">
    <text evidence="9">The sequence shown here is derived from an EMBL/GenBank/DDBJ whole genome shotgun (WGS) entry which is preliminary data.</text>
</comment>
<feature type="compositionally biased region" description="Low complexity" evidence="6">
    <location>
        <begin position="193"/>
        <end position="215"/>
    </location>
</feature>